<evidence type="ECO:0000256" key="1">
    <source>
        <dbReference type="ARBA" id="ARBA00007926"/>
    </source>
</evidence>
<dbReference type="InterPro" id="IPR002672">
    <property type="entry name" value="Ribosomal_eL28"/>
</dbReference>
<evidence type="ECO:0000259" key="6">
    <source>
        <dbReference type="Pfam" id="PF01778"/>
    </source>
</evidence>
<evidence type="ECO:0000256" key="5">
    <source>
        <dbReference type="ARBA" id="ARBA00035330"/>
    </source>
</evidence>
<evidence type="ECO:0000256" key="2">
    <source>
        <dbReference type="ARBA" id="ARBA00022980"/>
    </source>
</evidence>
<protein>
    <recommendedName>
        <fullName evidence="4">Large ribosomal subunit protein eL28</fullName>
    </recommendedName>
    <alternativeName>
        <fullName evidence="5">60S ribosomal protein L28</fullName>
    </alternativeName>
</protein>
<dbReference type="PANTHER" id="PTHR10544">
    <property type="entry name" value="60S RIBOSOMAL PROTEIN L28"/>
    <property type="match status" value="1"/>
</dbReference>
<sequence>MGCNSPICWIKHEGTFIRRDHHMNKCICYHDQITRTGFFCCCFFLKFYHTFRKSFLRNITSITMVSSHLVWNIVKNNNAYLMKADNIKKWFSKEPGNLPNLASFKYSGLVHAKAIHIQPTADNKGFACVTKRANKKYKPGKAVIKQEWKSGPRRSLLKLRKYIVGNKYRKELTKAALRRASAILQSQKRAQIPAKKSSKKKADN</sequence>
<evidence type="ECO:0000256" key="4">
    <source>
        <dbReference type="ARBA" id="ARBA00035223"/>
    </source>
</evidence>
<reference evidence="7" key="1">
    <citation type="submission" date="2021-05" db="EMBL/GenBank/DDBJ databases">
        <authorList>
            <person name="Alioto T."/>
            <person name="Alioto T."/>
            <person name="Gomez Garrido J."/>
        </authorList>
    </citation>
    <scope>NUCLEOTIDE SEQUENCE</scope>
</reference>
<dbReference type="Gene3D" id="3.30.390.110">
    <property type="match status" value="1"/>
</dbReference>
<dbReference type="FunFam" id="3.30.390.110:FF:000002">
    <property type="entry name" value="60S ribosomal protein L28"/>
    <property type="match status" value="1"/>
</dbReference>
<dbReference type="GO" id="GO:0005840">
    <property type="term" value="C:ribosome"/>
    <property type="evidence" value="ECO:0007669"/>
    <property type="project" value="UniProtKB-KW"/>
</dbReference>
<dbReference type="InterPro" id="IPR029004">
    <property type="entry name" value="Ribosomal_eL28/Mak16"/>
</dbReference>
<dbReference type="EMBL" id="HBUF01062368">
    <property type="protein sequence ID" value="CAG6626358.1"/>
    <property type="molecule type" value="Transcribed_RNA"/>
</dbReference>
<dbReference type="AlphaFoldDB" id="A0A8D8VKL0"/>
<comment type="similarity">
    <text evidence="1">Belongs to the eukaryotic ribosomal protein eL28 family.</text>
</comment>
<dbReference type="GO" id="GO:0006412">
    <property type="term" value="P:translation"/>
    <property type="evidence" value="ECO:0007669"/>
    <property type="project" value="InterPro"/>
</dbReference>
<proteinExistence type="inferred from homology"/>
<dbReference type="GO" id="GO:0003735">
    <property type="term" value="F:structural constituent of ribosome"/>
    <property type="evidence" value="ECO:0007669"/>
    <property type="project" value="InterPro"/>
</dbReference>
<evidence type="ECO:0000313" key="7">
    <source>
        <dbReference type="EMBL" id="CAG6626358.1"/>
    </source>
</evidence>
<organism evidence="7">
    <name type="scientific">Cacopsylla melanoneura</name>
    <dbReference type="NCBI Taxonomy" id="428564"/>
    <lineage>
        <taxon>Eukaryota</taxon>
        <taxon>Metazoa</taxon>
        <taxon>Ecdysozoa</taxon>
        <taxon>Arthropoda</taxon>
        <taxon>Hexapoda</taxon>
        <taxon>Insecta</taxon>
        <taxon>Pterygota</taxon>
        <taxon>Neoptera</taxon>
        <taxon>Paraneoptera</taxon>
        <taxon>Hemiptera</taxon>
        <taxon>Sternorrhyncha</taxon>
        <taxon>Psylloidea</taxon>
        <taxon>Psyllidae</taxon>
        <taxon>Psyllinae</taxon>
        <taxon>Cacopsylla</taxon>
    </lineage>
</organism>
<name>A0A8D8VKL0_9HEMI</name>
<evidence type="ECO:0000256" key="3">
    <source>
        <dbReference type="ARBA" id="ARBA00023274"/>
    </source>
</evidence>
<dbReference type="GO" id="GO:1990904">
    <property type="term" value="C:ribonucleoprotein complex"/>
    <property type="evidence" value="ECO:0007669"/>
    <property type="project" value="UniProtKB-KW"/>
</dbReference>
<accession>A0A8D8VKL0</accession>
<keyword evidence="3" id="KW-0687">Ribonucleoprotein</keyword>
<feature type="domain" description="Ribosomal eL28/Mak16" evidence="6">
    <location>
        <begin position="69"/>
        <end position="186"/>
    </location>
</feature>
<dbReference type="Pfam" id="PF01778">
    <property type="entry name" value="Ribosomal_L28e"/>
    <property type="match status" value="1"/>
</dbReference>
<keyword evidence="2 7" id="KW-0689">Ribosomal protein</keyword>